<name>A0A3P6DYP4_BRAOL</name>
<dbReference type="Gene3D" id="2.40.50.140">
    <property type="entry name" value="Nucleic acid-binding proteins"/>
    <property type="match status" value="1"/>
</dbReference>
<dbReference type="AlphaFoldDB" id="A0A3P6DYP4"/>
<proteinExistence type="predicted"/>
<evidence type="ECO:0000313" key="2">
    <source>
        <dbReference type="EMBL" id="VDD29021.1"/>
    </source>
</evidence>
<dbReference type="SUPFAM" id="SSF50249">
    <property type="entry name" value="Nucleic acid-binding proteins"/>
    <property type="match status" value="1"/>
</dbReference>
<reference evidence="2" key="1">
    <citation type="submission" date="2018-11" db="EMBL/GenBank/DDBJ databases">
        <authorList>
            <consortium name="Genoscope - CEA"/>
            <person name="William W."/>
        </authorList>
    </citation>
    <scope>NUCLEOTIDE SEQUENCE</scope>
</reference>
<sequence length="148" mass="16390">MVICVIRLCSVLTPYLAGIIQPISCSTQHSILLRSSKQVSLMIHLLLRTTIVANGLLVLLLLFVPGFLFLIGEIIDSSVGTFVTLGTIETIDTERGWQYLKHSDVISRFKLIANVKDDSGEANFLLFDANAQAIVRHSAVELYDENED</sequence>
<dbReference type="InterPro" id="IPR012340">
    <property type="entry name" value="NA-bd_OB-fold"/>
</dbReference>
<organism evidence="2">
    <name type="scientific">Brassica oleracea</name>
    <name type="common">Wild cabbage</name>
    <dbReference type="NCBI Taxonomy" id="3712"/>
    <lineage>
        <taxon>Eukaryota</taxon>
        <taxon>Viridiplantae</taxon>
        <taxon>Streptophyta</taxon>
        <taxon>Embryophyta</taxon>
        <taxon>Tracheophyta</taxon>
        <taxon>Spermatophyta</taxon>
        <taxon>Magnoliopsida</taxon>
        <taxon>eudicotyledons</taxon>
        <taxon>Gunneridae</taxon>
        <taxon>Pentapetalae</taxon>
        <taxon>rosids</taxon>
        <taxon>malvids</taxon>
        <taxon>Brassicales</taxon>
        <taxon>Brassicaceae</taxon>
        <taxon>Brassiceae</taxon>
        <taxon>Brassica</taxon>
    </lineage>
</organism>
<dbReference type="EMBL" id="LR031875">
    <property type="protein sequence ID" value="VDD29021.1"/>
    <property type="molecule type" value="Genomic_DNA"/>
</dbReference>
<gene>
    <name evidence="2" type="ORF">BOLC9T54344H</name>
</gene>
<accession>A0A3P6DYP4</accession>
<evidence type="ECO:0008006" key="3">
    <source>
        <dbReference type="Google" id="ProtNLM"/>
    </source>
</evidence>
<feature type="transmembrane region" description="Helical" evidence="1">
    <location>
        <begin position="49"/>
        <end position="71"/>
    </location>
</feature>
<keyword evidence="1" id="KW-0812">Transmembrane</keyword>
<keyword evidence="1" id="KW-0472">Membrane</keyword>
<protein>
    <recommendedName>
        <fullName evidence="3">Replication factor A C-terminal domain-containing protein</fullName>
    </recommendedName>
</protein>
<evidence type="ECO:0000256" key="1">
    <source>
        <dbReference type="SAM" id="Phobius"/>
    </source>
</evidence>
<keyword evidence="1" id="KW-1133">Transmembrane helix</keyword>